<feature type="transmembrane region" description="Helical" evidence="1">
    <location>
        <begin position="89"/>
        <end position="116"/>
    </location>
</feature>
<dbReference type="Proteomes" id="UP001555342">
    <property type="component" value="Unassembled WGS sequence"/>
</dbReference>
<sequence length="164" mass="18505">MERKIFSQLVTFKIASVLTIAMSLLFIYIIFFDYPLNDLRSLIAKGSVITYNRGSGVIVGALPTCIYLFFFSLFSLLKKGCKPVKTNNIISSISGVIIILTFSLGLISLFVIPVWLTASSYTPCREEHLIRYYVTDPQLCETLPIKLDKRKWIGLSKFSSSSKQ</sequence>
<dbReference type="EMBL" id="JBFMVT010000002">
    <property type="protein sequence ID" value="MEW7312126.1"/>
    <property type="molecule type" value="Genomic_DNA"/>
</dbReference>
<evidence type="ECO:0008006" key="4">
    <source>
        <dbReference type="Google" id="ProtNLM"/>
    </source>
</evidence>
<reference evidence="2 3" key="1">
    <citation type="submission" date="2024-07" db="EMBL/GenBank/DDBJ databases">
        <authorList>
            <person name="Wang L."/>
        </authorList>
    </citation>
    <scope>NUCLEOTIDE SEQUENCE [LARGE SCALE GENOMIC DNA]</scope>
    <source>
        <strain evidence="2 3">WL359</strain>
    </source>
</reference>
<keyword evidence="1" id="KW-0472">Membrane</keyword>
<keyword evidence="1" id="KW-1133">Transmembrane helix</keyword>
<dbReference type="RefSeq" id="WP_367594392.1">
    <property type="nucleotide sequence ID" value="NZ_JBFMVT010000002.1"/>
</dbReference>
<feature type="transmembrane region" description="Helical" evidence="1">
    <location>
        <begin position="54"/>
        <end position="77"/>
    </location>
</feature>
<evidence type="ECO:0000313" key="3">
    <source>
        <dbReference type="Proteomes" id="UP001555342"/>
    </source>
</evidence>
<protein>
    <recommendedName>
        <fullName evidence="4">DUF1240 domain-containing protein</fullName>
    </recommendedName>
</protein>
<feature type="transmembrane region" description="Helical" evidence="1">
    <location>
        <begin position="12"/>
        <end position="34"/>
    </location>
</feature>
<gene>
    <name evidence="2" type="ORF">AB1E22_05295</name>
</gene>
<organism evidence="2 3">
    <name type="scientific">Buttiauxella gaviniae</name>
    <dbReference type="NCBI Taxonomy" id="82990"/>
    <lineage>
        <taxon>Bacteria</taxon>
        <taxon>Pseudomonadati</taxon>
        <taxon>Pseudomonadota</taxon>
        <taxon>Gammaproteobacteria</taxon>
        <taxon>Enterobacterales</taxon>
        <taxon>Enterobacteriaceae</taxon>
        <taxon>Buttiauxella</taxon>
    </lineage>
</organism>
<comment type="caution">
    <text evidence="2">The sequence shown here is derived from an EMBL/GenBank/DDBJ whole genome shotgun (WGS) entry which is preliminary data.</text>
</comment>
<keyword evidence="1" id="KW-0812">Transmembrane</keyword>
<proteinExistence type="predicted"/>
<keyword evidence="3" id="KW-1185">Reference proteome</keyword>
<name>A0ABV3NRG0_9ENTR</name>
<evidence type="ECO:0000313" key="2">
    <source>
        <dbReference type="EMBL" id="MEW7312126.1"/>
    </source>
</evidence>
<evidence type="ECO:0000256" key="1">
    <source>
        <dbReference type="SAM" id="Phobius"/>
    </source>
</evidence>
<accession>A0ABV3NRG0</accession>